<dbReference type="Proteomes" id="UP000184123">
    <property type="component" value="Unassembled WGS sequence"/>
</dbReference>
<proteinExistence type="predicted"/>
<evidence type="ECO:0000313" key="1">
    <source>
        <dbReference type="EMBL" id="SHL81055.1"/>
    </source>
</evidence>
<evidence type="ECO:0000313" key="2">
    <source>
        <dbReference type="Proteomes" id="UP000184123"/>
    </source>
</evidence>
<reference evidence="1 2" key="1">
    <citation type="submission" date="2016-11" db="EMBL/GenBank/DDBJ databases">
        <authorList>
            <person name="Jaros S."/>
            <person name="Januszkiewicz K."/>
            <person name="Wedrychowicz H."/>
        </authorList>
    </citation>
    <scope>NUCLEOTIDE SEQUENCE [LARGE SCALE GENOMIC DNA]</scope>
    <source>
        <strain evidence="1 2">DSM 4740</strain>
    </source>
</reference>
<dbReference type="STRING" id="44933.SAMN05660971_01411"/>
<dbReference type="AlphaFoldDB" id="A0A1M7DNK6"/>
<organism evidence="1 2">
    <name type="scientific">Halomonas cupida</name>
    <dbReference type="NCBI Taxonomy" id="44933"/>
    <lineage>
        <taxon>Bacteria</taxon>
        <taxon>Pseudomonadati</taxon>
        <taxon>Pseudomonadota</taxon>
        <taxon>Gammaproteobacteria</taxon>
        <taxon>Oceanospirillales</taxon>
        <taxon>Halomonadaceae</taxon>
        <taxon>Halomonas</taxon>
    </lineage>
</organism>
<dbReference type="EMBL" id="FRCA01000003">
    <property type="protein sequence ID" value="SHL81055.1"/>
    <property type="molecule type" value="Genomic_DNA"/>
</dbReference>
<gene>
    <name evidence="1" type="ORF">SAMN05660971_01411</name>
</gene>
<sequence>MAMDHLLLDGEDTTSTGVRFHWTTTLTSGENWRQSAVQMIDVLLKGMQVSR</sequence>
<accession>A0A1M7DNK6</accession>
<protein>
    <submittedName>
        <fullName evidence="1">Uncharacterized protein</fullName>
    </submittedName>
</protein>
<name>A0A1M7DNK6_9GAMM</name>